<dbReference type="InterPro" id="IPR050092">
    <property type="entry name" value="RNase_H"/>
</dbReference>
<dbReference type="GO" id="GO:0043137">
    <property type="term" value="P:DNA replication, removal of RNA primer"/>
    <property type="evidence" value="ECO:0007669"/>
    <property type="project" value="TreeGrafter"/>
</dbReference>
<name>A0A915Z6B7_9GLOM</name>
<dbReference type="PANTHER" id="PTHR10642:SF26">
    <property type="entry name" value="RIBONUCLEASE H1"/>
    <property type="match status" value="1"/>
</dbReference>
<evidence type="ECO:0000256" key="1">
    <source>
        <dbReference type="ARBA" id="ARBA00000077"/>
    </source>
</evidence>
<keyword evidence="6" id="KW-0378">Hydrolase</keyword>
<keyword evidence="4" id="KW-0479">Metal-binding</keyword>
<dbReference type="GO" id="GO:0046872">
    <property type="term" value="F:metal ion binding"/>
    <property type="evidence" value="ECO:0007669"/>
    <property type="project" value="UniProtKB-KW"/>
</dbReference>
<dbReference type="OrthoDB" id="2435398at2759"/>
<keyword evidence="5" id="KW-0255">Endonuclease</keyword>
<evidence type="ECO:0000256" key="4">
    <source>
        <dbReference type="ARBA" id="ARBA00022723"/>
    </source>
</evidence>
<dbReference type="GO" id="GO:0003676">
    <property type="term" value="F:nucleic acid binding"/>
    <property type="evidence" value="ECO:0007669"/>
    <property type="project" value="InterPro"/>
</dbReference>
<evidence type="ECO:0000313" key="9">
    <source>
        <dbReference type="Proteomes" id="UP000684084"/>
    </source>
</evidence>
<reference evidence="8" key="1">
    <citation type="submission" date="2020-05" db="EMBL/GenBank/DDBJ databases">
        <authorList>
            <person name="Rincon C."/>
            <person name="Sanders R I."/>
            <person name="Robbins C."/>
            <person name="Chaturvedi A."/>
        </authorList>
    </citation>
    <scope>NUCLEOTIDE SEQUENCE</scope>
    <source>
        <strain evidence="8">CHB12</strain>
    </source>
</reference>
<dbReference type="InterPro" id="IPR002156">
    <property type="entry name" value="RNaseH_domain"/>
</dbReference>
<evidence type="ECO:0000256" key="3">
    <source>
        <dbReference type="ARBA" id="ARBA00022722"/>
    </source>
</evidence>
<dbReference type="AlphaFoldDB" id="A0A915Z6B7"/>
<dbReference type="VEuPathDB" id="FungiDB:RhiirFUN_018550"/>
<evidence type="ECO:0000259" key="7">
    <source>
        <dbReference type="PROSITE" id="PS50879"/>
    </source>
</evidence>
<evidence type="ECO:0000313" key="8">
    <source>
        <dbReference type="EMBL" id="CAB5364498.1"/>
    </source>
</evidence>
<sequence>MELKWPYNTICNEKRNVRIRTAASAYADDTQWIAKSKNEARKITLIADEFFDINDIKINGEKSEIMVVNPDDNNEEERFIEIGKNRDKVTANKGSVPIRILGVWFKADKGDKHTEGIVKKEISTVLGAIRRKHITHMQAIYIINTVLLPRLEYRLKTTIWEDKKYEEIYKPIMKVVKHKTRLPINCHNNILLHSAQGNLKNLWRNQTAAQITEFLVALNSQSKQADMLKMRLKKAQLTLNITSCILMTDPDVTVPNKMLNNHAYNVIRKAHDYLFKIHLLVESEEWNIPIIGPDVRNFVYQQASELQKKDKEFIIRKAAALSIHGALQLLNHDASNTITWQQICDINKRQARGRTPKWFTTLSGLIQQSTQLKDLCKTNIEPSNSERETEIDREALINMQAFKMTKKMPSKDSRKKEFVYTHQDGTLVWGQIIKKNNKTGKFTIQHWVRNSNNQSEDSGMMQKVIQRCSGCRLNDRRVNKESYNCHFNKDYSDLACINRIFSCQNNSDTKVIKDIIETRKCPGRQCISEQISDRIQIQNYDTALIRNTVSNEEARTQHITLLHQLRSIFNPSNTIDIYTDGSLTDRFNTNLNDFTKHMGTGWVIINDKNKVILECSSSITDWPSSTRAELGAILSAILVLQTGQRANIFTDSQAAIDSINHTRINLTNGKNKIRIWCKSNNYSIISSIINLIDSKHLEIKLIKVKGHSGVKGNEEADRVAKNDTGKSTCITINDSQQKDLKYDLYWDGKRVDRHIRKFIDNLCGSALEASWSFNRTHRTIFQDTTHMIEEKVTWAIFKKNTGFNCTTTTVNNNFIKHLKLTNNLLPTLEIMKERRYDLYGDVKCRLCLVENEDDDHIIYCQQLRDKWLIMANNTINKCEQMLKDFLSKKEYIQLNQEDIQQLHLWNRNFFVHTTGFNQELPIPFVHLMLRNLFPKGRYRELMSIVKSEKATLTIASLFLEMFITEFYKVIWQPRCDIVADWECTKGIKKIPTQQVEDGTYDLKGRKIFKRGEQWSVALEKTRQYINQFIKNGNRRVVKAFTKAI</sequence>
<evidence type="ECO:0000256" key="6">
    <source>
        <dbReference type="ARBA" id="ARBA00022801"/>
    </source>
</evidence>
<dbReference type="Proteomes" id="UP000684084">
    <property type="component" value="Unassembled WGS sequence"/>
</dbReference>
<evidence type="ECO:0000256" key="2">
    <source>
        <dbReference type="ARBA" id="ARBA00012180"/>
    </source>
</evidence>
<feature type="domain" description="RNase H type-1" evidence="7">
    <location>
        <begin position="571"/>
        <end position="725"/>
    </location>
</feature>
<dbReference type="PROSITE" id="PS50879">
    <property type="entry name" value="RNASE_H_1"/>
    <property type="match status" value="1"/>
</dbReference>
<dbReference type="Pfam" id="PF00075">
    <property type="entry name" value="RNase_H"/>
    <property type="match status" value="1"/>
</dbReference>
<keyword evidence="3" id="KW-0540">Nuclease</keyword>
<dbReference type="GO" id="GO:0004523">
    <property type="term" value="F:RNA-DNA hybrid ribonuclease activity"/>
    <property type="evidence" value="ECO:0007669"/>
    <property type="project" value="UniProtKB-EC"/>
</dbReference>
<comment type="catalytic activity">
    <reaction evidence="1">
        <text>Endonucleolytic cleavage to 5'-phosphomonoester.</text>
        <dbReference type="EC" id="3.1.26.4"/>
    </reaction>
</comment>
<accession>A0A915Z6B7</accession>
<gene>
    <name evidence="8" type="ORF">CHRIB12_LOCUS9970</name>
</gene>
<protein>
    <recommendedName>
        <fullName evidence="2">ribonuclease H</fullName>
        <ecNumber evidence="2">3.1.26.4</ecNumber>
    </recommendedName>
</protein>
<dbReference type="EMBL" id="CAGKOT010000020">
    <property type="protein sequence ID" value="CAB5364498.1"/>
    <property type="molecule type" value="Genomic_DNA"/>
</dbReference>
<dbReference type="EC" id="3.1.26.4" evidence="2"/>
<dbReference type="PANTHER" id="PTHR10642">
    <property type="entry name" value="RIBONUCLEASE H1"/>
    <property type="match status" value="1"/>
</dbReference>
<evidence type="ECO:0000256" key="5">
    <source>
        <dbReference type="ARBA" id="ARBA00022759"/>
    </source>
</evidence>
<comment type="caution">
    <text evidence="8">The sequence shown here is derived from an EMBL/GenBank/DDBJ whole genome shotgun (WGS) entry which is preliminary data.</text>
</comment>
<proteinExistence type="predicted"/>
<dbReference type="CDD" id="cd09276">
    <property type="entry name" value="Rnase_HI_RT_non_LTR"/>
    <property type="match status" value="1"/>
</dbReference>
<dbReference type="VEuPathDB" id="FungiDB:RhiirFUN_018549"/>
<organism evidence="8 9">
    <name type="scientific">Rhizophagus irregularis</name>
    <dbReference type="NCBI Taxonomy" id="588596"/>
    <lineage>
        <taxon>Eukaryota</taxon>
        <taxon>Fungi</taxon>
        <taxon>Fungi incertae sedis</taxon>
        <taxon>Mucoromycota</taxon>
        <taxon>Glomeromycotina</taxon>
        <taxon>Glomeromycetes</taxon>
        <taxon>Glomerales</taxon>
        <taxon>Glomeraceae</taxon>
        <taxon>Rhizophagus</taxon>
    </lineage>
</organism>